<keyword evidence="9 14" id="KW-0418">Kinase</keyword>
<proteinExistence type="predicted"/>
<dbReference type="InterPro" id="IPR003018">
    <property type="entry name" value="GAF"/>
</dbReference>
<dbReference type="EC" id="2.7.13.3" evidence="14"/>
<keyword evidence="8 14" id="KW-0547">Nucleotide-binding</keyword>
<dbReference type="InterPro" id="IPR042295">
    <property type="entry name" value="NarX-like_N_sf"/>
</dbReference>
<keyword evidence="4 14" id="KW-0997">Cell inner membrane</keyword>
<evidence type="ECO:0000256" key="5">
    <source>
        <dbReference type="ARBA" id="ARBA00022553"/>
    </source>
</evidence>
<dbReference type="CDD" id="cd06225">
    <property type="entry name" value="HAMP"/>
    <property type="match status" value="1"/>
</dbReference>
<dbReference type="EMBL" id="CP097501">
    <property type="protein sequence ID" value="URD68351.1"/>
    <property type="molecule type" value="Genomic_DNA"/>
</dbReference>
<dbReference type="SMART" id="SM00304">
    <property type="entry name" value="HAMP"/>
    <property type="match status" value="1"/>
</dbReference>
<gene>
    <name evidence="17" type="ORF">LNQ82_04130</name>
</gene>
<dbReference type="InterPro" id="IPR036890">
    <property type="entry name" value="HATPase_C_sf"/>
</dbReference>
<keyword evidence="10 14" id="KW-0067">ATP-binding</keyword>
<feature type="transmembrane region" description="Helical" evidence="15">
    <location>
        <begin position="20"/>
        <end position="38"/>
    </location>
</feature>
<dbReference type="GO" id="GO:0005886">
    <property type="term" value="C:plasma membrane"/>
    <property type="evidence" value="ECO:0007669"/>
    <property type="project" value="UniProtKB-SubCell"/>
</dbReference>
<dbReference type="Gene3D" id="3.30.450.40">
    <property type="match status" value="1"/>
</dbReference>
<feature type="transmembrane region" description="Helical" evidence="15">
    <location>
        <begin position="169"/>
        <end position="190"/>
    </location>
</feature>
<dbReference type="SUPFAM" id="SSF55781">
    <property type="entry name" value="GAF domain-like"/>
    <property type="match status" value="1"/>
</dbReference>
<dbReference type="GO" id="GO:0046983">
    <property type="term" value="F:protein dimerization activity"/>
    <property type="evidence" value="ECO:0007669"/>
    <property type="project" value="UniProtKB-UniRule"/>
</dbReference>
<dbReference type="GO" id="GO:0005524">
    <property type="term" value="F:ATP binding"/>
    <property type="evidence" value="ECO:0007669"/>
    <property type="project" value="UniProtKB-UniRule"/>
</dbReference>
<name>A0AAE9HXA2_9NEIS</name>
<dbReference type="Gene3D" id="1.20.120.960">
    <property type="entry name" value="Histidine kinase NarX, sensor domain"/>
    <property type="match status" value="1"/>
</dbReference>
<reference evidence="17" key="1">
    <citation type="submission" date="2022-05" db="EMBL/GenBank/DDBJ databases">
        <title>Alysiella filiformis genome sequencing.</title>
        <authorList>
            <person name="Viehboeck T."/>
        </authorList>
    </citation>
    <scope>NUCLEOTIDE SEQUENCE</scope>
    <source>
        <strain evidence="17">DSM 2580</strain>
    </source>
</reference>
<evidence type="ECO:0000256" key="14">
    <source>
        <dbReference type="PIRNR" id="PIRNR003167"/>
    </source>
</evidence>
<dbReference type="Pfam" id="PF07730">
    <property type="entry name" value="HisKA_3"/>
    <property type="match status" value="1"/>
</dbReference>
<dbReference type="Proteomes" id="UP001056819">
    <property type="component" value="Chromosome"/>
</dbReference>
<dbReference type="Gene3D" id="1.20.5.1930">
    <property type="match status" value="1"/>
</dbReference>
<evidence type="ECO:0000313" key="18">
    <source>
        <dbReference type="Proteomes" id="UP001056819"/>
    </source>
</evidence>
<evidence type="ECO:0000256" key="6">
    <source>
        <dbReference type="ARBA" id="ARBA00022679"/>
    </source>
</evidence>
<accession>A0AAE9HXA2</accession>
<dbReference type="Pfam" id="PF13185">
    <property type="entry name" value="GAF_2"/>
    <property type="match status" value="1"/>
</dbReference>
<dbReference type="CDD" id="cd16917">
    <property type="entry name" value="HATPase_UhpB-NarQ-NarX-like"/>
    <property type="match status" value="1"/>
</dbReference>
<evidence type="ECO:0000313" key="17">
    <source>
        <dbReference type="EMBL" id="URD68351.1"/>
    </source>
</evidence>
<dbReference type="InterPro" id="IPR011712">
    <property type="entry name" value="Sig_transdc_His_kin_sub3_dim/P"/>
</dbReference>
<dbReference type="PANTHER" id="PTHR24421:SF10">
    <property type="entry name" value="NITRATE_NITRITE SENSOR PROTEIN NARQ"/>
    <property type="match status" value="1"/>
</dbReference>
<evidence type="ECO:0000256" key="15">
    <source>
        <dbReference type="SAM" id="Phobius"/>
    </source>
</evidence>
<evidence type="ECO:0000256" key="4">
    <source>
        <dbReference type="ARBA" id="ARBA00022519"/>
    </source>
</evidence>
<dbReference type="SMART" id="SM00387">
    <property type="entry name" value="HATPase_c"/>
    <property type="match status" value="1"/>
</dbReference>
<sequence length="630" mass="71132">MNLSALLPRSLSHRLKLLTLLWLIVALASIILTLLLSWRLEGGAAAINDAGSLRMQTYHLGLAVNTRLPAERIHAQIRRFDHTLATLEHGDPRRPLFLPDNADVRRRLHHLQHAWHGRIKPLFERSAAQGSSVDESTLAHFIAAIDGLTLAVEAVNTNHIKWLRFFQTALLAMVVVSAAVTVLLLSAWIIRPLQTLQSGVQDVHDGRFGVQVPVSDSSEFAQVDSGFNQMSTRLQQLYHGLEQEVADKTRDLVHKNETLQTLYFFSRFLNQSQTAAEAAAGFLEKIISIVPAQAGSIRLVDFERSRLDLIAHHGLPPELQNAAACRILDDCLCGQSVRNDQWQPIIFDKLPPPPYTEAVCRQSGFTHLRIFKIACNGQDLGMMTLYFAEPYAFERTGELIEALCSQFGVALSHIRLIGESRRLAVLQERNLMAQGLHDSIAQTLTFLNLQVQMLESAIAANEHAQIKENLNFIKEGVQECYEDVRELLLNFRTKITRKEFAEAVQTLAQRFEQQTHVAVSVRWQGDGQPLSSEQELQFIFILQESLSNIRKHAQAQHVAVDFDNGRDFVMTITDNGRGFDTRRPLASSHVGLGIMRERARRIRAELDIQSHPNRYTRIRLTLPQSERILE</sequence>
<keyword evidence="11 15" id="KW-1133">Transmembrane helix</keyword>
<dbReference type="RefSeq" id="WP_034333557.1">
    <property type="nucleotide sequence ID" value="NZ_CP097501.1"/>
</dbReference>
<evidence type="ECO:0000256" key="11">
    <source>
        <dbReference type="ARBA" id="ARBA00022989"/>
    </source>
</evidence>
<evidence type="ECO:0000256" key="8">
    <source>
        <dbReference type="ARBA" id="ARBA00022741"/>
    </source>
</evidence>
<dbReference type="PROSITE" id="PS50885">
    <property type="entry name" value="HAMP"/>
    <property type="match status" value="1"/>
</dbReference>
<dbReference type="InterPro" id="IPR029016">
    <property type="entry name" value="GAF-like_dom_sf"/>
</dbReference>
<keyword evidence="3 14" id="KW-1003">Cell membrane</keyword>
<evidence type="ECO:0000256" key="10">
    <source>
        <dbReference type="ARBA" id="ARBA00022840"/>
    </source>
</evidence>
<dbReference type="Pfam" id="PF02518">
    <property type="entry name" value="HATPase_c"/>
    <property type="match status" value="1"/>
</dbReference>
<dbReference type="AlphaFoldDB" id="A0AAE9HXA2"/>
<keyword evidence="6 14" id="KW-0808">Transferase</keyword>
<dbReference type="InterPro" id="IPR016380">
    <property type="entry name" value="Sig_transdc_His_kin_NarX/NarQ"/>
</dbReference>
<feature type="domain" description="HAMP" evidence="16">
    <location>
        <begin position="187"/>
        <end position="239"/>
    </location>
</feature>
<keyword evidence="7 15" id="KW-0812">Transmembrane</keyword>
<dbReference type="Gene3D" id="3.30.565.10">
    <property type="entry name" value="Histidine kinase-like ATPase, C-terminal domain"/>
    <property type="match status" value="1"/>
</dbReference>
<dbReference type="Pfam" id="PF13675">
    <property type="entry name" value="PilJ"/>
    <property type="match status" value="1"/>
</dbReference>
<keyword evidence="13 14" id="KW-0472">Membrane</keyword>
<dbReference type="GO" id="GO:0000155">
    <property type="term" value="F:phosphorelay sensor kinase activity"/>
    <property type="evidence" value="ECO:0007669"/>
    <property type="project" value="UniProtKB-UniRule"/>
</dbReference>
<comment type="subcellular location">
    <subcellularLocation>
        <location evidence="2">Cell inner membrane</location>
        <topology evidence="2">Multi-pass membrane protein</topology>
    </subcellularLocation>
</comment>
<protein>
    <recommendedName>
        <fullName evidence="14">Sensor protein</fullName>
        <ecNumber evidence="14">2.7.13.3</ecNumber>
    </recommendedName>
</protein>
<dbReference type="Gene3D" id="6.10.340.10">
    <property type="match status" value="1"/>
</dbReference>
<dbReference type="InterPro" id="IPR029095">
    <property type="entry name" value="NarX-like_N"/>
</dbReference>
<evidence type="ECO:0000256" key="9">
    <source>
        <dbReference type="ARBA" id="ARBA00022777"/>
    </source>
</evidence>
<keyword evidence="5" id="KW-0597">Phosphoprotein</keyword>
<comment type="catalytic activity">
    <reaction evidence="1 14">
        <text>ATP + protein L-histidine = ADP + protein N-phospho-L-histidine.</text>
        <dbReference type="EC" id="2.7.13.3"/>
    </reaction>
</comment>
<evidence type="ECO:0000256" key="12">
    <source>
        <dbReference type="ARBA" id="ARBA00023012"/>
    </source>
</evidence>
<evidence type="ECO:0000259" key="16">
    <source>
        <dbReference type="PROSITE" id="PS50885"/>
    </source>
</evidence>
<dbReference type="PIRSF" id="PIRSF003167">
    <property type="entry name" value="STHK_NarX/NarQ"/>
    <property type="match status" value="1"/>
</dbReference>
<dbReference type="SUPFAM" id="SSF158472">
    <property type="entry name" value="HAMP domain-like"/>
    <property type="match status" value="1"/>
</dbReference>
<evidence type="ECO:0000256" key="2">
    <source>
        <dbReference type="ARBA" id="ARBA00004429"/>
    </source>
</evidence>
<dbReference type="PANTHER" id="PTHR24421">
    <property type="entry name" value="NITRATE/NITRITE SENSOR PROTEIN NARX-RELATED"/>
    <property type="match status" value="1"/>
</dbReference>
<dbReference type="InterPro" id="IPR050482">
    <property type="entry name" value="Sensor_HK_TwoCompSys"/>
</dbReference>
<organism evidence="17 18">
    <name type="scientific">Conchiformibius steedae DSM 2580</name>
    <dbReference type="NCBI Taxonomy" id="1121352"/>
    <lineage>
        <taxon>Bacteria</taxon>
        <taxon>Pseudomonadati</taxon>
        <taxon>Pseudomonadota</taxon>
        <taxon>Betaproteobacteria</taxon>
        <taxon>Neisseriales</taxon>
        <taxon>Neisseriaceae</taxon>
        <taxon>Conchiformibius</taxon>
    </lineage>
</organism>
<dbReference type="InterPro" id="IPR003660">
    <property type="entry name" value="HAMP_dom"/>
</dbReference>
<evidence type="ECO:0000256" key="13">
    <source>
        <dbReference type="ARBA" id="ARBA00023136"/>
    </source>
</evidence>
<dbReference type="SUPFAM" id="SSF55874">
    <property type="entry name" value="ATPase domain of HSP90 chaperone/DNA topoisomerase II/histidine kinase"/>
    <property type="match status" value="1"/>
</dbReference>
<evidence type="ECO:0000256" key="1">
    <source>
        <dbReference type="ARBA" id="ARBA00000085"/>
    </source>
</evidence>
<evidence type="ECO:0000256" key="7">
    <source>
        <dbReference type="ARBA" id="ARBA00022692"/>
    </source>
</evidence>
<dbReference type="Pfam" id="PF00672">
    <property type="entry name" value="HAMP"/>
    <property type="match status" value="1"/>
</dbReference>
<dbReference type="InterPro" id="IPR003594">
    <property type="entry name" value="HATPase_dom"/>
</dbReference>
<keyword evidence="12 14" id="KW-0902">Two-component regulatory system</keyword>
<evidence type="ECO:0000256" key="3">
    <source>
        <dbReference type="ARBA" id="ARBA00022475"/>
    </source>
</evidence>